<dbReference type="GO" id="GO:0016705">
    <property type="term" value="F:oxidoreductase activity, acting on paired donors, with incorporation or reduction of molecular oxygen"/>
    <property type="evidence" value="ECO:0007669"/>
    <property type="project" value="InterPro"/>
</dbReference>
<comment type="subcellular location">
    <subcellularLocation>
        <location evidence="2">Membrane</location>
    </subcellularLocation>
</comment>
<keyword evidence="8" id="KW-0503">Monooxygenase</keyword>
<dbReference type="GO" id="GO:0016125">
    <property type="term" value="P:sterol metabolic process"/>
    <property type="evidence" value="ECO:0007669"/>
    <property type="project" value="TreeGrafter"/>
</dbReference>
<dbReference type="Pfam" id="PF00067">
    <property type="entry name" value="p450"/>
    <property type="match status" value="1"/>
</dbReference>
<evidence type="ECO:0000256" key="10">
    <source>
        <dbReference type="SAM" id="Phobius"/>
    </source>
</evidence>
<dbReference type="GO" id="GO:0005506">
    <property type="term" value="F:iron ion binding"/>
    <property type="evidence" value="ECO:0007669"/>
    <property type="project" value="InterPro"/>
</dbReference>
<evidence type="ECO:0000256" key="9">
    <source>
        <dbReference type="ARBA" id="ARBA00023136"/>
    </source>
</evidence>
<keyword evidence="10" id="KW-1133">Transmembrane helix</keyword>
<evidence type="ECO:0000256" key="5">
    <source>
        <dbReference type="ARBA" id="ARBA00022723"/>
    </source>
</evidence>
<evidence type="ECO:0000256" key="3">
    <source>
        <dbReference type="ARBA" id="ARBA00010617"/>
    </source>
</evidence>
<evidence type="ECO:0000313" key="11">
    <source>
        <dbReference type="EMBL" id="CAI9102496.1"/>
    </source>
</evidence>
<dbReference type="GO" id="GO:0004497">
    <property type="term" value="F:monooxygenase activity"/>
    <property type="evidence" value="ECO:0007669"/>
    <property type="project" value="UniProtKB-KW"/>
</dbReference>
<evidence type="ECO:0000256" key="4">
    <source>
        <dbReference type="ARBA" id="ARBA00022617"/>
    </source>
</evidence>
<evidence type="ECO:0000256" key="6">
    <source>
        <dbReference type="ARBA" id="ARBA00023002"/>
    </source>
</evidence>
<keyword evidence="4" id="KW-0349">Heme</keyword>
<evidence type="ECO:0000313" key="12">
    <source>
        <dbReference type="Proteomes" id="UP001161247"/>
    </source>
</evidence>
<accession>A0AAV1D4Q0</accession>
<proteinExistence type="inferred from homology"/>
<comment type="similarity">
    <text evidence="3">Belongs to the cytochrome P450 family.</text>
</comment>
<dbReference type="SUPFAM" id="SSF48264">
    <property type="entry name" value="Cytochrome P450"/>
    <property type="match status" value="1"/>
</dbReference>
<dbReference type="AlphaFoldDB" id="A0AAV1D4Q0"/>
<evidence type="ECO:0000256" key="2">
    <source>
        <dbReference type="ARBA" id="ARBA00004370"/>
    </source>
</evidence>
<evidence type="ECO:0000256" key="8">
    <source>
        <dbReference type="ARBA" id="ARBA00023033"/>
    </source>
</evidence>
<reference evidence="11" key="1">
    <citation type="submission" date="2023-03" db="EMBL/GenBank/DDBJ databases">
        <authorList>
            <person name="Julca I."/>
        </authorList>
    </citation>
    <scope>NUCLEOTIDE SEQUENCE</scope>
</reference>
<keyword evidence="12" id="KW-1185">Reference proteome</keyword>
<dbReference type="GO" id="GO:0016020">
    <property type="term" value="C:membrane"/>
    <property type="evidence" value="ECO:0007669"/>
    <property type="project" value="UniProtKB-SubCell"/>
</dbReference>
<dbReference type="Proteomes" id="UP001161247">
    <property type="component" value="Chromosome 4"/>
</dbReference>
<sequence length="325" mass="36104">MEVFYVSLLSLFVFLVTLSLNSLFFKKQSGLSGPLPPGKTGWPLIGESLDYLSCGRKGKPENFVFDRLAKYSSSVFKTHLFGEKAVVFCGAVGNKFLFSNENKLVEVWWPRSIDIVFHPSNETSPKGDGIQLKKMFPNFLKPEALQSYIGTMDDIGTKHFASSWENQDQVEVYPLSKNYTFSVAARLFVGLEDPTEVAKLFEPFVVLPAGLFSLPINLPGTPFSKSIKASNQIRKQLLAKIKQRKLDLADGKASPTQDLLSVMLTTSTEDGEFLSATNVADKILGLLIAGHDTTSTTCTMIAKYLAELPEIYEAVYKGLWLGFRR</sequence>
<protein>
    <submittedName>
        <fullName evidence="11">OLC1v1000777C1</fullName>
    </submittedName>
</protein>
<dbReference type="Gene3D" id="1.10.630.10">
    <property type="entry name" value="Cytochrome P450"/>
    <property type="match status" value="1"/>
</dbReference>
<dbReference type="EMBL" id="OX459121">
    <property type="protein sequence ID" value="CAI9102496.1"/>
    <property type="molecule type" value="Genomic_DNA"/>
</dbReference>
<keyword evidence="10" id="KW-0812">Transmembrane</keyword>
<keyword evidence="7" id="KW-0408">Iron</keyword>
<dbReference type="InterPro" id="IPR001128">
    <property type="entry name" value="Cyt_P450"/>
</dbReference>
<keyword evidence="9 10" id="KW-0472">Membrane</keyword>
<evidence type="ECO:0000256" key="1">
    <source>
        <dbReference type="ARBA" id="ARBA00001971"/>
    </source>
</evidence>
<evidence type="ECO:0000256" key="7">
    <source>
        <dbReference type="ARBA" id="ARBA00023004"/>
    </source>
</evidence>
<comment type="cofactor">
    <cofactor evidence="1">
        <name>heme</name>
        <dbReference type="ChEBI" id="CHEBI:30413"/>
    </cofactor>
</comment>
<organism evidence="11 12">
    <name type="scientific">Oldenlandia corymbosa var. corymbosa</name>
    <dbReference type="NCBI Taxonomy" id="529605"/>
    <lineage>
        <taxon>Eukaryota</taxon>
        <taxon>Viridiplantae</taxon>
        <taxon>Streptophyta</taxon>
        <taxon>Embryophyta</taxon>
        <taxon>Tracheophyta</taxon>
        <taxon>Spermatophyta</taxon>
        <taxon>Magnoliopsida</taxon>
        <taxon>eudicotyledons</taxon>
        <taxon>Gunneridae</taxon>
        <taxon>Pentapetalae</taxon>
        <taxon>asterids</taxon>
        <taxon>lamiids</taxon>
        <taxon>Gentianales</taxon>
        <taxon>Rubiaceae</taxon>
        <taxon>Rubioideae</taxon>
        <taxon>Spermacoceae</taxon>
        <taxon>Hedyotis-Oldenlandia complex</taxon>
        <taxon>Oldenlandia</taxon>
    </lineage>
</organism>
<gene>
    <name evidence="11" type="ORF">OLC1_LOCUS11837</name>
</gene>
<dbReference type="GO" id="GO:0020037">
    <property type="term" value="F:heme binding"/>
    <property type="evidence" value="ECO:0007669"/>
    <property type="project" value="InterPro"/>
</dbReference>
<dbReference type="PANTHER" id="PTHR24286">
    <property type="entry name" value="CYTOCHROME P450 26"/>
    <property type="match status" value="1"/>
</dbReference>
<keyword evidence="5" id="KW-0479">Metal-binding</keyword>
<dbReference type="InterPro" id="IPR036396">
    <property type="entry name" value="Cyt_P450_sf"/>
</dbReference>
<name>A0AAV1D4Q0_OLDCO</name>
<feature type="transmembrane region" description="Helical" evidence="10">
    <location>
        <begin position="6"/>
        <end position="25"/>
    </location>
</feature>
<keyword evidence="6" id="KW-0560">Oxidoreductase</keyword>
<dbReference type="PANTHER" id="PTHR24286:SF349">
    <property type="entry name" value="CYTOCHROME P450 716A1-RELATED"/>
    <property type="match status" value="1"/>
</dbReference>